<proteinExistence type="predicted"/>
<feature type="non-terminal residue" evidence="1">
    <location>
        <position position="1"/>
    </location>
</feature>
<sequence length="230" mass="26794">MLVMIDGVLEVMMNLQPLTLAEVLEVVDRCTPLLVKDCICHTSLCNFINKFTELLFDTNDKQIIAIVDSMYERIFTSTRWFTKHEAVAQIAGYTQHSRNLEIIHPAITQQLRESIIRFINRMPSYFDDELISEINFWQSVKDRNEQQFHFVNLRDLFNRDLISIATNIFSNSIKIDHDINKSTLECLKGAQLINVFIRNYLPGNQKSEVSSELKLVLNDLKDNLTKFFQS</sequence>
<organism evidence="1 2">
    <name type="scientific">Gigaspora rosea</name>
    <dbReference type="NCBI Taxonomy" id="44941"/>
    <lineage>
        <taxon>Eukaryota</taxon>
        <taxon>Fungi</taxon>
        <taxon>Fungi incertae sedis</taxon>
        <taxon>Mucoromycota</taxon>
        <taxon>Glomeromycotina</taxon>
        <taxon>Glomeromycetes</taxon>
        <taxon>Diversisporales</taxon>
        <taxon>Gigasporaceae</taxon>
        <taxon>Gigaspora</taxon>
    </lineage>
</organism>
<dbReference type="OrthoDB" id="2400174at2759"/>
<dbReference type="Proteomes" id="UP000266673">
    <property type="component" value="Unassembled WGS sequence"/>
</dbReference>
<dbReference type="AlphaFoldDB" id="A0A397UWL2"/>
<gene>
    <name evidence="1" type="ORF">C2G38_2095330</name>
</gene>
<dbReference type="EMBL" id="QKWP01000811">
    <property type="protein sequence ID" value="RIB14634.1"/>
    <property type="molecule type" value="Genomic_DNA"/>
</dbReference>
<reference evidence="1 2" key="1">
    <citation type="submission" date="2018-06" db="EMBL/GenBank/DDBJ databases">
        <title>Comparative genomics reveals the genomic features of Rhizophagus irregularis, R. cerebriforme, R. diaphanum and Gigaspora rosea, and their symbiotic lifestyle signature.</title>
        <authorList>
            <person name="Morin E."/>
            <person name="San Clemente H."/>
            <person name="Chen E.C.H."/>
            <person name="De La Providencia I."/>
            <person name="Hainaut M."/>
            <person name="Kuo A."/>
            <person name="Kohler A."/>
            <person name="Murat C."/>
            <person name="Tang N."/>
            <person name="Roy S."/>
            <person name="Loubradou J."/>
            <person name="Henrissat B."/>
            <person name="Grigoriev I.V."/>
            <person name="Corradi N."/>
            <person name="Roux C."/>
            <person name="Martin F.M."/>
        </authorList>
    </citation>
    <scope>NUCLEOTIDE SEQUENCE [LARGE SCALE GENOMIC DNA]</scope>
    <source>
        <strain evidence="1 2">DAOM 194757</strain>
    </source>
</reference>
<evidence type="ECO:0000313" key="2">
    <source>
        <dbReference type="Proteomes" id="UP000266673"/>
    </source>
</evidence>
<name>A0A397UWL2_9GLOM</name>
<protein>
    <submittedName>
        <fullName evidence="1">Uncharacterized protein</fullName>
    </submittedName>
</protein>
<comment type="caution">
    <text evidence="1">The sequence shown here is derived from an EMBL/GenBank/DDBJ whole genome shotgun (WGS) entry which is preliminary data.</text>
</comment>
<keyword evidence="2" id="KW-1185">Reference proteome</keyword>
<evidence type="ECO:0000313" key="1">
    <source>
        <dbReference type="EMBL" id="RIB14634.1"/>
    </source>
</evidence>
<accession>A0A397UWL2</accession>